<accession>M0A3F8</accession>
<dbReference type="InterPro" id="IPR055894">
    <property type="entry name" value="DUF7471"/>
</dbReference>
<evidence type="ECO:0000313" key="3">
    <source>
        <dbReference type="EMBL" id="ELY93305.1"/>
    </source>
</evidence>
<dbReference type="STRING" id="1227493.C483_05048"/>
<keyword evidence="4" id="KW-1185">Reference proteome</keyword>
<sequence length="146" mass="15615">MGPSASPVSGGGSLCRRKSDDRSTYVGSFRTIARSFVSMNHTNPFEVEWLAPEFAPVLLAVIFLAVAGTTILFGAAIVAYSRRRTTRYLLITIVLGLLVARSLVGLGTVFGLVPMTVHHLVEHSSDFAIAVLVLYAVYRSGTAAAE</sequence>
<organism evidence="3 4">
    <name type="scientific">Natrialba hulunbeirensis JCM 10989</name>
    <dbReference type="NCBI Taxonomy" id="1227493"/>
    <lineage>
        <taxon>Archaea</taxon>
        <taxon>Methanobacteriati</taxon>
        <taxon>Methanobacteriota</taxon>
        <taxon>Stenosarchaea group</taxon>
        <taxon>Halobacteria</taxon>
        <taxon>Halobacteriales</taxon>
        <taxon>Natrialbaceae</taxon>
        <taxon>Natrialba</taxon>
    </lineage>
</organism>
<feature type="region of interest" description="Disordered" evidence="1">
    <location>
        <begin position="1"/>
        <end position="20"/>
    </location>
</feature>
<feature type="transmembrane region" description="Helical" evidence="2">
    <location>
        <begin position="88"/>
        <end position="115"/>
    </location>
</feature>
<dbReference type="EMBL" id="AOIM01000014">
    <property type="protein sequence ID" value="ELY93305.1"/>
    <property type="molecule type" value="Genomic_DNA"/>
</dbReference>
<comment type="caution">
    <text evidence="3">The sequence shown here is derived from an EMBL/GenBank/DDBJ whole genome shotgun (WGS) entry which is preliminary data.</text>
</comment>
<keyword evidence="2" id="KW-0472">Membrane</keyword>
<name>M0A3F8_9EURY</name>
<protein>
    <submittedName>
        <fullName evidence="3">Uncharacterized protein</fullName>
    </submittedName>
</protein>
<keyword evidence="2" id="KW-0812">Transmembrane</keyword>
<reference evidence="3 4" key="1">
    <citation type="journal article" date="2014" name="PLoS Genet.">
        <title>Phylogenetically driven sequencing of extremely halophilic archaea reveals strategies for static and dynamic osmo-response.</title>
        <authorList>
            <person name="Becker E.A."/>
            <person name="Seitzer P.M."/>
            <person name="Tritt A."/>
            <person name="Larsen D."/>
            <person name="Krusor M."/>
            <person name="Yao A.I."/>
            <person name="Wu D."/>
            <person name="Madern D."/>
            <person name="Eisen J.A."/>
            <person name="Darling A.E."/>
            <person name="Facciotti M.T."/>
        </authorList>
    </citation>
    <scope>NUCLEOTIDE SEQUENCE [LARGE SCALE GENOMIC DNA]</scope>
    <source>
        <strain evidence="3 4">JCM 10989</strain>
    </source>
</reference>
<keyword evidence="2" id="KW-1133">Transmembrane helix</keyword>
<feature type="transmembrane region" description="Helical" evidence="2">
    <location>
        <begin position="54"/>
        <end position="81"/>
    </location>
</feature>
<evidence type="ECO:0000256" key="1">
    <source>
        <dbReference type="SAM" id="MobiDB-lite"/>
    </source>
</evidence>
<dbReference type="Proteomes" id="UP000011519">
    <property type="component" value="Unassembled WGS sequence"/>
</dbReference>
<evidence type="ECO:0000313" key="4">
    <source>
        <dbReference type="Proteomes" id="UP000011519"/>
    </source>
</evidence>
<gene>
    <name evidence="3" type="ORF">C483_05048</name>
</gene>
<dbReference type="PATRIC" id="fig|1227493.4.peg.977"/>
<evidence type="ECO:0000256" key="2">
    <source>
        <dbReference type="SAM" id="Phobius"/>
    </source>
</evidence>
<dbReference type="Pfam" id="PF24283">
    <property type="entry name" value="DUF7471"/>
    <property type="match status" value="1"/>
</dbReference>
<proteinExistence type="predicted"/>
<dbReference type="AlphaFoldDB" id="M0A3F8"/>